<accession>A0AAE3FZ07</accession>
<reference evidence="1" key="1">
    <citation type="journal article" date="2022" name="Syst. Appl. Microbiol.">
        <title>Natronocalculus amylovorans gen. nov., sp. nov., and Natranaeroarchaeum aerophilus sp. nov., dominant culturable amylolytic natronoarchaea from hypersaline soda lakes in southwestern Siberia.</title>
        <authorList>
            <person name="Sorokin D.Y."/>
            <person name="Elcheninov A.G."/>
            <person name="Khizhniak T.V."/>
            <person name="Koenen M."/>
            <person name="Bale N.J."/>
            <person name="Damste J.S.S."/>
            <person name="Kublanov I.V."/>
        </authorList>
    </citation>
    <scope>NUCLEOTIDE SEQUENCE</scope>
    <source>
        <strain evidence="1">AArc-St2</strain>
    </source>
</reference>
<proteinExistence type="predicted"/>
<reference evidence="1" key="2">
    <citation type="submission" date="2022-02" db="EMBL/GenBank/DDBJ databases">
        <authorList>
            <person name="Elcheninov A.G."/>
            <person name="Sorokin D.Y."/>
            <person name="Kublanov I.V."/>
        </authorList>
    </citation>
    <scope>NUCLEOTIDE SEQUENCE</scope>
    <source>
        <strain evidence="1">AArc-St2</strain>
    </source>
</reference>
<gene>
    <name evidence="1" type="ORF">AArcSt2_11170</name>
</gene>
<organism evidence="1 2">
    <name type="scientific">Natronocalculus amylovorans</name>
    <dbReference type="NCBI Taxonomy" id="2917812"/>
    <lineage>
        <taxon>Archaea</taxon>
        <taxon>Methanobacteriati</taxon>
        <taxon>Methanobacteriota</taxon>
        <taxon>Stenosarchaea group</taxon>
        <taxon>Halobacteria</taxon>
        <taxon>Halobacteriales</taxon>
        <taxon>Haloferacaceae</taxon>
        <taxon>Natronocalculus</taxon>
    </lineage>
</organism>
<dbReference type="Proteomes" id="UP001203207">
    <property type="component" value="Unassembled WGS sequence"/>
</dbReference>
<sequence length="46" mass="5139">MSTSTILSVRLTSVRKRIDQPDDGDRPAQYLPSYHDALVSDLSGLY</sequence>
<protein>
    <submittedName>
        <fullName evidence="1">Uncharacterized protein</fullName>
    </submittedName>
</protein>
<evidence type="ECO:0000313" key="2">
    <source>
        <dbReference type="Proteomes" id="UP001203207"/>
    </source>
</evidence>
<dbReference type="AlphaFoldDB" id="A0AAE3FZ07"/>
<keyword evidence="2" id="KW-1185">Reference proteome</keyword>
<dbReference type="EMBL" id="JAKRVX010000004">
    <property type="protein sequence ID" value="MCL9817505.1"/>
    <property type="molecule type" value="Genomic_DNA"/>
</dbReference>
<name>A0AAE3FZ07_9EURY</name>
<dbReference type="RefSeq" id="WP_250584680.1">
    <property type="nucleotide sequence ID" value="NZ_JAKRVX010000004.1"/>
</dbReference>
<comment type="caution">
    <text evidence="1">The sequence shown here is derived from an EMBL/GenBank/DDBJ whole genome shotgun (WGS) entry which is preliminary data.</text>
</comment>
<evidence type="ECO:0000313" key="1">
    <source>
        <dbReference type="EMBL" id="MCL9817505.1"/>
    </source>
</evidence>